<evidence type="ECO:0000313" key="1">
    <source>
        <dbReference type="EMBL" id="EFA79010.1"/>
    </source>
</evidence>
<proteinExistence type="predicted"/>
<dbReference type="Proteomes" id="UP000001396">
    <property type="component" value="Unassembled WGS sequence"/>
</dbReference>
<reference evidence="1 2" key="1">
    <citation type="journal article" date="2011" name="Genome Res.">
        <title>Phylogeny-wide analysis of social amoeba genomes highlights ancient origins for complex intercellular communication.</title>
        <authorList>
            <person name="Heidel A.J."/>
            <person name="Lawal H.M."/>
            <person name="Felder M."/>
            <person name="Schilde C."/>
            <person name="Helps N.R."/>
            <person name="Tunggal B."/>
            <person name="Rivero F."/>
            <person name="John U."/>
            <person name="Schleicher M."/>
            <person name="Eichinger L."/>
            <person name="Platzer M."/>
            <person name="Noegel A.A."/>
            <person name="Schaap P."/>
            <person name="Gloeckner G."/>
        </authorList>
    </citation>
    <scope>NUCLEOTIDE SEQUENCE [LARGE SCALE GENOMIC DNA]</scope>
    <source>
        <strain evidence="2">ATCC 26659 / Pp 5 / PN500</strain>
    </source>
</reference>
<gene>
    <name evidence="1" type="ORF">PPL_08478</name>
</gene>
<dbReference type="AlphaFoldDB" id="D3BIB0"/>
<name>D3BIB0_HETP5</name>
<keyword evidence="2" id="KW-1185">Reference proteome</keyword>
<organism evidence="1 2">
    <name type="scientific">Heterostelium pallidum (strain ATCC 26659 / Pp 5 / PN500)</name>
    <name type="common">Cellular slime mold</name>
    <name type="synonym">Polysphondylium pallidum</name>
    <dbReference type="NCBI Taxonomy" id="670386"/>
    <lineage>
        <taxon>Eukaryota</taxon>
        <taxon>Amoebozoa</taxon>
        <taxon>Evosea</taxon>
        <taxon>Eumycetozoa</taxon>
        <taxon>Dictyostelia</taxon>
        <taxon>Acytosteliales</taxon>
        <taxon>Acytosteliaceae</taxon>
        <taxon>Heterostelium</taxon>
    </lineage>
</organism>
<dbReference type="GeneID" id="31363958"/>
<dbReference type="EMBL" id="ADBJ01000037">
    <property type="protein sequence ID" value="EFA79010.1"/>
    <property type="molecule type" value="Genomic_DNA"/>
</dbReference>
<protein>
    <submittedName>
        <fullName evidence="1">Uncharacterized protein</fullName>
    </submittedName>
</protein>
<accession>D3BIB0</accession>
<dbReference type="RefSeq" id="XP_020431134.1">
    <property type="nucleotide sequence ID" value="XM_020579295.1"/>
</dbReference>
<evidence type="ECO:0000313" key="2">
    <source>
        <dbReference type="Proteomes" id="UP000001396"/>
    </source>
</evidence>
<sequence length="44" mass="5052">MPYATGSLTFGYFGNSAAKPNTNNLYLNRFLSFQITRMSIWRNS</sequence>
<dbReference type="InParanoid" id="D3BIB0"/>
<comment type="caution">
    <text evidence="1">The sequence shown here is derived from an EMBL/GenBank/DDBJ whole genome shotgun (WGS) entry which is preliminary data.</text>
</comment>